<sequence length="57" mass="6589">MAVSVQHCSAIVERSGSFGQFQNEKRHVREILARAFFDDSLYRLEFALLAFPKRCPD</sequence>
<dbReference type="Proteomes" id="UP000011529">
    <property type="component" value="Unassembled WGS sequence"/>
</dbReference>
<proteinExistence type="predicted"/>
<dbReference type="AlphaFoldDB" id="M2B713"/>
<accession>M2B713</accession>
<name>M2B713_9BACT</name>
<reference evidence="1" key="2">
    <citation type="journal article" date="2013" name="Mar. Genomics">
        <title>Expression of sulfatases in Rhodopirellula baltica and the diversity of sulfatases in the genus Rhodopirellula.</title>
        <authorList>
            <person name="Wegner C.E."/>
            <person name="Richter-Heitmann T."/>
            <person name="Klindworth A."/>
            <person name="Klockow C."/>
            <person name="Richter M."/>
            <person name="Achstetter T."/>
            <person name="Glockner F.O."/>
            <person name="Harder J."/>
        </authorList>
    </citation>
    <scope>NUCLEOTIDE SEQUENCE [LARGE SCALE GENOMIC DNA]</scope>
    <source>
        <strain evidence="1">6C</strain>
    </source>
</reference>
<organism evidence="1 2">
    <name type="scientific">Rhodopirellula europaea 6C</name>
    <dbReference type="NCBI Taxonomy" id="1263867"/>
    <lineage>
        <taxon>Bacteria</taxon>
        <taxon>Pseudomonadati</taxon>
        <taxon>Planctomycetota</taxon>
        <taxon>Planctomycetia</taxon>
        <taxon>Pirellulales</taxon>
        <taxon>Pirellulaceae</taxon>
        <taxon>Rhodopirellula</taxon>
    </lineage>
</organism>
<dbReference type="PATRIC" id="fig|1263867.3.peg.1393"/>
<comment type="caution">
    <text evidence="1">The sequence shown here is derived from an EMBL/GenBank/DDBJ whole genome shotgun (WGS) entry which is preliminary data.</text>
</comment>
<gene>
    <name evidence="1" type="ORF">RE6C_01317</name>
</gene>
<protein>
    <submittedName>
        <fullName evidence="1">Uncharacterized protein</fullName>
    </submittedName>
</protein>
<reference evidence="1" key="1">
    <citation type="submission" date="2012-11" db="EMBL/GenBank/DDBJ databases">
        <title>Permanent draft genomes of Rhodopirellula europaea strain SH398 and 6C.</title>
        <authorList>
            <person name="Richter M."/>
            <person name="Richter-Heitmann T."/>
            <person name="Frank C."/>
            <person name="Harder J."/>
            <person name="Glockner F.O."/>
        </authorList>
    </citation>
    <scope>NUCLEOTIDE SEQUENCE</scope>
    <source>
        <strain evidence="1">6C</strain>
    </source>
</reference>
<keyword evidence="2" id="KW-1185">Reference proteome</keyword>
<dbReference type="EMBL" id="ANMO01000074">
    <property type="protein sequence ID" value="EMB17979.1"/>
    <property type="molecule type" value="Genomic_DNA"/>
</dbReference>
<evidence type="ECO:0000313" key="1">
    <source>
        <dbReference type="EMBL" id="EMB17979.1"/>
    </source>
</evidence>
<evidence type="ECO:0000313" key="2">
    <source>
        <dbReference type="Proteomes" id="UP000011529"/>
    </source>
</evidence>